<comment type="caution">
    <text evidence="3">The sequence shown here is derived from an EMBL/GenBank/DDBJ whole genome shotgun (WGS) entry which is preliminary data.</text>
</comment>
<dbReference type="Proteomes" id="UP000218113">
    <property type="component" value="Unassembled WGS sequence"/>
</dbReference>
<protein>
    <submittedName>
        <fullName evidence="3">Chemotaxis protein CheC</fullName>
    </submittedName>
</protein>
<keyword evidence="1" id="KW-0145">Chemotaxis</keyword>
<sequence length="249" mass="27409">MIRTSNTVNAISSIFCEATKEVLEASTGKEITYAKTIQKIPAIHLRPEIGCFVLFSGDYSGLMIINFSSEAAMSIYRSSMMFMGLPEDELCLEYTADEVVDNIGEMINQIIGKVRRGVEMQYGLVSSNTQPKAIALTTSIILTIDAQEVDKELCRRLSFKVDGHSFHIELSLEKTEFISLDGSDIHARAKVPKREVTNVNLDDYMAEAQAAVDEEKKADAAAQQPAAPSQPSEFDNGALDFEALLKANK</sequence>
<dbReference type="SUPFAM" id="SSF103039">
    <property type="entry name" value="CheC-like"/>
    <property type="match status" value="1"/>
</dbReference>
<evidence type="ECO:0000313" key="4">
    <source>
        <dbReference type="Proteomes" id="UP000218113"/>
    </source>
</evidence>
<evidence type="ECO:0000256" key="1">
    <source>
        <dbReference type="ARBA" id="ARBA00022500"/>
    </source>
</evidence>
<reference evidence="4" key="1">
    <citation type="submission" date="2017-08" db="EMBL/GenBank/DDBJ databases">
        <title>A dynamic microbial community with high functional redundancy inhabits the cold, oxic subseafloor aquifer.</title>
        <authorList>
            <person name="Tully B.J."/>
            <person name="Wheat C.G."/>
            <person name="Glazer B.T."/>
            <person name="Huber J.A."/>
        </authorList>
    </citation>
    <scope>NUCLEOTIDE SEQUENCE [LARGE SCALE GENOMIC DNA]</scope>
</reference>
<dbReference type="EMBL" id="NVSR01000012">
    <property type="protein sequence ID" value="PCI29591.1"/>
    <property type="molecule type" value="Genomic_DNA"/>
</dbReference>
<dbReference type="InterPro" id="IPR024513">
    <property type="entry name" value="DUF3334"/>
</dbReference>
<gene>
    <name evidence="3" type="ORF">COB67_03705</name>
</gene>
<dbReference type="AlphaFoldDB" id="A0A2A4T8C8"/>
<dbReference type="Pfam" id="PF11813">
    <property type="entry name" value="DUF3334"/>
    <property type="match status" value="1"/>
</dbReference>
<dbReference type="InterPro" id="IPR028976">
    <property type="entry name" value="CheC-like_sf"/>
</dbReference>
<evidence type="ECO:0000256" key="2">
    <source>
        <dbReference type="SAM" id="MobiDB-lite"/>
    </source>
</evidence>
<proteinExistence type="predicted"/>
<feature type="region of interest" description="Disordered" evidence="2">
    <location>
        <begin position="212"/>
        <end position="236"/>
    </location>
</feature>
<accession>A0A2A4T8C8</accession>
<dbReference type="GO" id="GO:0006935">
    <property type="term" value="P:chemotaxis"/>
    <property type="evidence" value="ECO:0007669"/>
    <property type="project" value="UniProtKB-KW"/>
</dbReference>
<evidence type="ECO:0000313" key="3">
    <source>
        <dbReference type="EMBL" id="PCI29591.1"/>
    </source>
</evidence>
<organism evidence="3 4">
    <name type="scientific">SAR324 cluster bacterium</name>
    <dbReference type="NCBI Taxonomy" id="2024889"/>
    <lineage>
        <taxon>Bacteria</taxon>
        <taxon>Deltaproteobacteria</taxon>
        <taxon>SAR324 cluster</taxon>
    </lineage>
</organism>
<name>A0A2A4T8C8_9DELT</name>
<dbReference type="Gene3D" id="3.40.1550.10">
    <property type="entry name" value="CheC-like"/>
    <property type="match status" value="1"/>
</dbReference>
<feature type="compositionally biased region" description="Low complexity" evidence="2">
    <location>
        <begin position="220"/>
        <end position="233"/>
    </location>
</feature>